<name>A0A5B9R100_9BACT</name>
<accession>A0A5B9R100</accession>
<organism evidence="1 2">
    <name type="scientific">Roseimaritima ulvae</name>
    <dbReference type="NCBI Taxonomy" id="980254"/>
    <lineage>
        <taxon>Bacteria</taxon>
        <taxon>Pseudomonadati</taxon>
        <taxon>Planctomycetota</taxon>
        <taxon>Planctomycetia</taxon>
        <taxon>Pirellulales</taxon>
        <taxon>Pirellulaceae</taxon>
        <taxon>Roseimaritima</taxon>
    </lineage>
</organism>
<dbReference type="EMBL" id="CP042914">
    <property type="protein sequence ID" value="QEG43445.1"/>
    <property type="molecule type" value="Genomic_DNA"/>
</dbReference>
<proteinExistence type="predicted"/>
<sequence>MDVDSDWEHSSNSISSVLSRTLTVTERGQTTIYLRAGVSRGGWHEWHGHKRWSPGFSRSTHNRNRLRATLQPLRRLMSTKPVPFVGGTFWEPFGPKVRPHEKKGTRVFCSDSMLNGECPLSRFPV</sequence>
<evidence type="ECO:0000313" key="2">
    <source>
        <dbReference type="Proteomes" id="UP000325286"/>
    </source>
</evidence>
<dbReference type="AlphaFoldDB" id="A0A5B9R100"/>
<dbReference type="Proteomes" id="UP000325286">
    <property type="component" value="Chromosome"/>
</dbReference>
<gene>
    <name evidence="1" type="ORF">UC8_54940</name>
</gene>
<protein>
    <submittedName>
        <fullName evidence="1">Uncharacterized protein</fullName>
    </submittedName>
</protein>
<evidence type="ECO:0000313" key="1">
    <source>
        <dbReference type="EMBL" id="QEG43445.1"/>
    </source>
</evidence>
<dbReference type="KEGG" id="rul:UC8_54940"/>
<keyword evidence="2" id="KW-1185">Reference proteome</keyword>
<reference evidence="1 2" key="1">
    <citation type="submission" date="2019-08" db="EMBL/GenBank/DDBJ databases">
        <title>Deep-cultivation of Planctomycetes and their phenomic and genomic characterization uncovers novel biology.</title>
        <authorList>
            <person name="Wiegand S."/>
            <person name="Jogler M."/>
            <person name="Boedeker C."/>
            <person name="Pinto D."/>
            <person name="Vollmers J."/>
            <person name="Rivas-Marin E."/>
            <person name="Kohn T."/>
            <person name="Peeters S.H."/>
            <person name="Heuer A."/>
            <person name="Rast P."/>
            <person name="Oberbeckmann S."/>
            <person name="Bunk B."/>
            <person name="Jeske O."/>
            <person name="Meyerdierks A."/>
            <person name="Storesund J.E."/>
            <person name="Kallscheuer N."/>
            <person name="Luecker S."/>
            <person name="Lage O.M."/>
            <person name="Pohl T."/>
            <person name="Merkel B.J."/>
            <person name="Hornburger P."/>
            <person name="Mueller R.-W."/>
            <person name="Bruemmer F."/>
            <person name="Labrenz M."/>
            <person name="Spormann A.M."/>
            <person name="Op den Camp H."/>
            <person name="Overmann J."/>
            <person name="Amann R."/>
            <person name="Jetten M.S.M."/>
            <person name="Mascher T."/>
            <person name="Medema M.H."/>
            <person name="Devos D.P."/>
            <person name="Kaster A.-K."/>
            <person name="Ovreas L."/>
            <person name="Rohde M."/>
            <person name="Galperin M.Y."/>
            <person name="Jogler C."/>
        </authorList>
    </citation>
    <scope>NUCLEOTIDE SEQUENCE [LARGE SCALE GENOMIC DNA]</scope>
    <source>
        <strain evidence="1 2">UC8</strain>
    </source>
</reference>